<feature type="transmembrane region" description="Helical" evidence="1">
    <location>
        <begin position="258"/>
        <end position="279"/>
    </location>
</feature>
<evidence type="ECO:0000256" key="1">
    <source>
        <dbReference type="SAM" id="Phobius"/>
    </source>
</evidence>
<dbReference type="STRING" id="1888892.BFL28_18225"/>
<feature type="transmembrane region" description="Helical" evidence="1">
    <location>
        <begin position="98"/>
        <end position="119"/>
    </location>
</feature>
<dbReference type="EMBL" id="MDDS01000031">
    <property type="protein sequence ID" value="ODP37409.1"/>
    <property type="molecule type" value="Genomic_DNA"/>
</dbReference>
<dbReference type="InterPro" id="IPR052529">
    <property type="entry name" value="Bact_Transport_Assoc"/>
</dbReference>
<evidence type="ECO:0000313" key="3">
    <source>
        <dbReference type="EMBL" id="ODP37409.1"/>
    </source>
</evidence>
<feature type="transmembrane region" description="Helical" evidence="1">
    <location>
        <begin position="231"/>
        <end position="251"/>
    </location>
</feature>
<dbReference type="PANTHER" id="PTHR30590">
    <property type="entry name" value="INNER MEMBRANE PROTEIN"/>
    <property type="match status" value="1"/>
</dbReference>
<dbReference type="Pfam" id="PF04235">
    <property type="entry name" value="DUF418"/>
    <property type="match status" value="1"/>
</dbReference>
<feature type="transmembrane region" description="Helical" evidence="1">
    <location>
        <begin position="68"/>
        <end position="86"/>
    </location>
</feature>
<protein>
    <recommendedName>
        <fullName evidence="2">DUF418 domain-containing protein</fullName>
    </recommendedName>
</protein>
<organism evidence="3 4">
    <name type="scientific">Sphingomonas turrisvirgatae</name>
    <dbReference type="NCBI Taxonomy" id="1888892"/>
    <lineage>
        <taxon>Bacteria</taxon>
        <taxon>Pseudomonadati</taxon>
        <taxon>Pseudomonadota</taxon>
        <taxon>Alphaproteobacteria</taxon>
        <taxon>Sphingomonadales</taxon>
        <taxon>Sphingomonadaceae</taxon>
        <taxon>Sphingomonas</taxon>
    </lineage>
</organism>
<feature type="transmembrane region" description="Helical" evidence="1">
    <location>
        <begin position="360"/>
        <end position="376"/>
    </location>
</feature>
<proteinExistence type="predicted"/>
<dbReference type="InterPro" id="IPR007349">
    <property type="entry name" value="DUF418"/>
</dbReference>
<keyword evidence="1" id="KW-0812">Transmembrane</keyword>
<feature type="transmembrane region" description="Helical" evidence="1">
    <location>
        <begin position="140"/>
        <end position="162"/>
    </location>
</feature>
<feature type="transmembrane region" description="Helical" evidence="1">
    <location>
        <begin position="335"/>
        <end position="354"/>
    </location>
</feature>
<name>A0A1E3LUJ7_9SPHN</name>
<reference evidence="3 4" key="1">
    <citation type="submission" date="2016-08" db="EMBL/GenBank/DDBJ databases">
        <title>Draft genome of the agarase producing Sphingomonas sp. MCT13.</title>
        <authorList>
            <person name="D'Andrea M.M."/>
            <person name="Rossolini G.M."/>
            <person name="Thaller M.C."/>
        </authorList>
    </citation>
    <scope>NUCLEOTIDE SEQUENCE [LARGE SCALE GENOMIC DNA]</scope>
    <source>
        <strain evidence="3 4">MCT13</strain>
    </source>
</reference>
<comment type="caution">
    <text evidence="3">The sequence shown here is derived from an EMBL/GenBank/DDBJ whole genome shotgun (WGS) entry which is preliminary data.</text>
</comment>
<feature type="domain" description="DUF418" evidence="2">
    <location>
        <begin position="240"/>
        <end position="399"/>
    </location>
</feature>
<dbReference type="AlphaFoldDB" id="A0A1E3LUJ7"/>
<sequence>MTTATDRFVTLDTVRGVAVMGILLLNIIAFAMPAPAYYNPAAYGGSSGADLAIWLFNFVLFDGKMRGLFSFLFGASTLLVIDGASAKGENAAIIHYSRMIWLLVFGLVHLWLIWWGDILNNYAIIGMIAFLFRDARPRTMVLVGTVLLIVQAMIVTMLPLMLQAAQGQPADPSMHEMVEGLTHGFGKPSDAWLAEQVTLHRGSWLDIATDRFSEARFGPITGLFQYGWETLAYMLFGMAAFRTGLLTGAWERRRYVRWAAIGFAVSLPIYGLLAAWMIASDFALVTVVTAVMPATTFLRPFAILAWACLIILLMRPGGPLTTRVAAAGRMAFSNYLGTSLICTTLFYGYGLGWYGDLSRATVYLVVLAIWALMLLWSKPWLERFAYGPLEWLWRSLARGKIQPMRRTAQQ</sequence>
<dbReference type="RefSeq" id="WP_069320858.1">
    <property type="nucleotide sequence ID" value="NZ_MDDS01000031.1"/>
</dbReference>
<feature type="transmembrane region" description="Helical" evidence="1">
    <location>
        <begin position="17"/>
        <end position="36"/>
    </location>
</feature>
<dbReference type="PANTHER" id="PTHR30590:SF2">
    <property type="entry name" value="INNER MEMBRANE PROTEIN"/>
    <property type="match status" value="1"/>
</dbReference>
<keyword evidence="4" id="KW-1185">Reference proteome</keyword>
<gene>
    <name evidence="3" type="ORF">BFL28_18225</name>
</gene>
<keyword evidence="1" id="KW-1133">Transmembrane helix</keyword>
<dbReference type="Proteomes" id="UP000094487">
    <property type="component" value="Unassembled WGS sequence"/>
</dbReference>
<accession>A0A1E3LUJ7</accession>
<keyword evidence="1" id="KW-0472">Membrane</keyword>
<evidence type="ECO:0000313" key="4">
    <source>
        <dbReference type="Proteomes" id="UP000094487"/>
    </source>
</evidence>
<feature type="transmembrane region" description="Helical" evidence="1">
    <location>
        <begin position="291"/>
        <end position="314"/>
    </location>
</feature>
<evidence type="ECO:0000259" key="2">
    <source>
        <dbReference type="Pfam" id="PF04235"/>
    </source>
</evidence>
<feature type="transmembrane region" description="Helical" evidence="1">
    <location>
        <begin position="42"/>
        <end position="61"/>
    </location>
</feature>